<evidence type="ECO:0000313" key="2">
    <source>
        <dbReference type="EMBL" id="MDR7377213.1"/>
    </source>
</evidence>
<dbReference type="EMBL" id="JAVDXT010000002">
    <property type="protein sequence ID" value="MDR7377213.1"/>
    <property type="molecule type" value="Genomic_DNA"/>
</dbReference>
<dbReference type="Gene3D" id="3.10.450.50">
    <property type="match status" value="1"/>
</dbReference>
<evidence type="ECO:0000313" key="3">
    <source>
        <dbReference type="Proteomes" id="UP001180487"/>
    </source>
</evidence>
<dbReference type="Proteomes" id="UP001180487">
    <property type="component" value="Unassembled WGS sequence"/>
</dbReference>
<evidence type="ECO:0000259" key="1">
    <source>
        <dbReference type="Pfam" id="PF13577"/>
    </source>
</evidence>
<feature type="domain" description="SnoaL-like" evidence="1">
    <location>
        <begin position="6"/>
        <end position="67"/>
    </location>
</feature>
<dbReference type="SUPFAM" id="SSF54427">
    <property type="entry name" value="NTF2-like"/>
    <property type="match status" value="1"/>
</dbReference>
<dbReference type="InterPro" id="IPR032710">
    <property type="entry name" value="NTF2-like_dom_sf"/>
</dbReference>
<dbReference type="RefSeq" id="WP_310372810.1">
    <property type="nucleotide sequence ID" value="NZ_JAVDXT010000002.1"/>
</dbReference>
<comment type="caution">
    <text evidence="2">The sequence shown here is derived from an EMBL/GenBank/DDBJ whole genome shotgun (WGS) entry which is preliminary data.</text>
</comment>
<organism evidence="2 3">
    <name type="scientific">Rhodoferax ferrireducens</name>
    <dbReference type="NCBI Taxonomy" id="192843"/>
    <lineage>
        <taxon>Bacteria</taxon>
        <taxon>Pseudomonadati</taxon>
        <taxon>Pseudomonadota</taxon>
        <taxon>Betaproteobacteria</taxon>
        <taxon>Burkholderiales</taxon>
        <taxon>Comamonadaceae</taxon>
        <taxon>Rhodoferax</taxon>
    </lineage>
</organism>
<sequence length="177" mass="19359">MTTPADAIAAYLRAKDGNRPHLLAQAFTEDATLTMDVRTGNIAFPPVSAGREAIAEVLVRRFAQTYENVYTVCLASPPQRPTDSFRCDWLVAMTEKDSRAVRVGCGRYDWHFAPASQLADRLLITIEAMQSLPAQELGGVMHWVSGLAYPWCSLQAAMQDAPACVSPVLAYLGREAV</sequence>
<dbReference type="InterPro" id="IPR037401">
    <property type="entry name" value="SnoaL-like"/>
</dbReference>
<protein>
    <recommendedName>
        <fullName evidence="1">SnoaL-like domain-containing protein</fullName>
    </recommendedName>
</protein>
<proteinExistence type="predicted"/>
<gene>
    <name evidence="2" type="ORF">J2X19_001892</name>
</gene>
<keyword evidence="3" id="KW-1185">Reference proteome</keyword>
<reference evidence="2 3" key="1">
    <citation type="submission" date="2023-07" db="EMBL/GenBank/DDBJ databases">
        <title>Sorghum-associated microbial communities from plants grown in Nebraska, USA.</title>
        <authorList>
            <person name="Schachtman D."/>
        </authorList>
    </citation>
    <scope>NUCLEOTIDE SEQUENCE [LARGE SCALE GENOMIC DNA]</scope>
    <source>
        <strain evidence="2 3">BE313</strain>
    </source>
</reference>
<accession>A0ABU2C7A7</accession>
<dbReference type="Pfam" id="PF13577">
    <property type="entry name" value="SnoaL_4"/>
    <property type="match status" value="1"/>
</dbReference>
<name>A0ABU2C7A7_9BURK</name>